<dbReference type="Pfam" id="PF18906">
    <property type="entry name" value="Phage_tube_2"/>
    <property type="match status" value="1"/>
</dbReference>
<accession>A0A8B6Q854</accession>
<reference evidence="1 2" key="1">
    <citation type="submission" date="2020-12" db="EMBL/GenBank/DDBJ databases">
        <title>Complete genome sequence of Stenotrophomonas maltophilia phage Salva.</title>
        <authorList>
            <person name="Jefferson B."/>
            <person name="Yao G."/>
            <person name="Clark J."/>
            <person name="Le T."/>
            <person name="Young R."/>
            <person name="Gonzalez C."/>
            <person name="Liu M."/>
        </authorList>
    </citation>
    <scope>NUCLEOTIDE SEQUENCE [LARGE SCALE GENOMIC DNA]</scope>
</reference>
<proteinExistence type="predicted"/>
<dbReference type="Proteomes" id="UP000595272">
    <property type="component" value="Segment"/>
</dbReference>
<protein>
    <submittedName>
        <fullName evidence="1">Major tail protein</fullName>
    </submittedName>
</protein>
<evidence type="ECO:0000313" key="1">
    <source>
        <dbReference type="EMBL" id="QQM18209.1"/>
    </source>
</evidence>
<evidence type="ECO:0000313" key="2">
    <source>
        <dbReference type="Proteomes" id="UP000595272"/>
    </source>
</evidence>
<keyword evidence="2" id="KW-1185">Reference proteome</keyword>
<dbReference type="EMBL" id="MW393850">
    <property type="protein sequence ID" value="QQM18209.1"/>
    <property type="molecule type" value="Genomic_DNA"/>
</dbReference>
<dbReference type="InterPro" id="IPR044000">
    <property type="entry name" value="Phage_tube_2"/>
</dbReference>
<sequence length="510" mass="54139">MATDNCPKKTISSDITGLSYAIEDCLRTLPDNPVWKPLEPNSIDTFGATITTATRTPIGSGRQRIKGEVIDLEAAAGYTTDLTSTNHQDFIEGFLLARARQQALMSNDPTPTVTALEADGMTFGVPTVFSEGDIIMIQGSTVEGANGVRTVATVEADKLSLTFMLPSGVTAFPADASFGTNANGKVVTVGHKMAQGDVKVQYNAATKHYSLASTAGFPSSIPSNVQAGDWVYVSGLKGYEGYARVTAPDATGLLTFDRILGKADTVVSDAQSTCELYLSMSIRNPDKFEDMVFHSFQFEQTLGADADGTQARYVLGAMANEFTLTVPAADKVTAQLSFVACDEDARTGADGLKAGTRPPLVTHPMFNASKTSNRVWLHTAGEAEPLFAYATNATVTINNNMTGVKAIGVEGNMDINVGTFEVGGSITAYFLDMRAVKAIRSNADVGGTVALVGNQVGVVFDMPKMGLSNGQTTIEVNQPVTIALDMAAVRNDLGYTMQYAYFAYLPKTTK</sequence>
<organism evidence="1 2">
    <name type="scientific">Stenotrophomonas phage Salva</name>
    <dbReference type="NCBI Taxonomy" id="2801524"/>
    <lineage>
        <taxon>Viruses</taxon>
        <taxon>Duplodnaviria</taxon>
        <taxon>Heunggongvirae</taxon>
        <taxon>Uroviricota</taxon>
        <taxon>Caudoviricetes</taxon>
        <taxon>Beaumontvirinae</taxon>
        <taxon>Salvavirus</taxon>
        <taxon>Salvavirus salva</taxon>
    </lineage>
</organism>
<name>A0A8B6Q854_9CAUD</name>
<gene>
    <name evidence="1" type="ORF">CPT_Salva_045</name>
</gene>